<accession>A0A2T3AEL4</accession>
<feature type="compositionally biased region" description="Polar residues" evidence="2">
    <location>
        <begin position="90"/>
        <end position="105"/>
    </location>
</feature>
<feature type="region of interest" description="Disordered" evidence="2">
    <location>
        <begin position="910"/>
        <end position="935"/>
    </location>
</feature>
<reference evidence="3 4" key="1">
    <citation type="journal article" date="2018" name="Mycol. Prog.">
        <title>Coniella lustricola, a new species from submerged detritus.</title>
        <authorList>
            <person name="Raudabaugh D.B."/>
            <person name="Iturriaga T."/>
            <person name="Carver A."/>
            <person name="Mondo S."/>
            <person name="Pangilinan J."/>
            <person name="Lipzen A."/>
            <person name="He G."/>
            <person name="Amirebrahimi M."/>
            <person name="Grigoriev I.V."/>
            <person name="Miller A.N."/>
        </authorList>
    </citation>
    <scope>NUCLEOTIDE SEQUENCE [LARGE SCALE GENOMIC DNA]</scope>
    <source>
        <strain evidence="3 4">B22-T-1</strain>
    </source>
</reference>
<feature type="coiled-coil region" evidence="1">
    <location>
        <begin position="846"/>
        <end position="905"/>
    </location>
</feature>
<feature type="compositionally biased region" description="Polar residues" evidence="2">
    <location>
        <begin position="127"/>
        <end position="139"/>
    </location>
</feature>
<evidence type="ECO:0000256" key="1">
    <source>
        <dbReference type="SAM" id="Coils"/>
    </source>
</evidence>
<evidence type="ECO:0000256" key="2">
    <source>
        <dbReference type="SAM" id="MobiDB-lite"/>
    </source>
</evidence>
<dbReference type="OrthoDB" id="4925544at2759"/>
<feature type="compositionally biased region" description="Polar residues" evidence="2">
    <location>
        <begin position="45"/>
        <end position="56"/>
    </location>
</feature>
<keyword evidence="1" id="KW-0175">Coiled coil</keyword>
<feature type="region of interest" description="Disordered" evidence="2">
    <location>
        <begin position="185"/>
        <end position="204"/>
    </location>
</feature>
<dbReference type="AlphaFoldDB" id="A0A2T3AEL4"/>
<feature type="compositionally biased region" description="Low complexity" evidence="2">
    <location>
        <begin position="106"/>
        <end position="119"/>
    </location>
</feature>
<protein>
    <submittedName>
        <fullName evidence="3">Uncharacterized protein</fullName>
    </submittedName>
</protein>
<dbReference type="STRING" id="2025994.A0A2T3AEL4"/>
<proteinExistence type="predicted"/>
<evidence type="ECO:0000313" key="3">
    <source>
        <dbReference type="EMBL" id="PSR94211.1"/>
    </source>
</evidence>
<feature type="region of interest" description="Disordered" evidence="2">
    <location>
        <begin position="1"/>
        <end position="160"/>
    </location>
</feature>
<dbReference type="InParanoid" id="A0A2T3AEL4"/>
<feature type="compositionally biased region" description="Basic and acidic residues" evidence="2">
    <location>
        <begin position="925"/>
        <end position="935"/>
    </location>
</feature>
<sequence length="935" mass="102966">MVAPLQPVTQGSPNVASSRQQSPPLPEVGQGDSIADRVNADCRPSPNSHDNNSQPESKPRHPPAHASVSASVPTLRFPRPQGSRQLAIWVSSSSPDIMASPPSSQEYFENSLSESSFEFISRENEETNSQDGQAESISESLPDLERYPHPDDVQVFTGPDDMSISAASTAATDSESEFDQYVEHEDGMENQDEDSNHSRSEQLNDAQGDADDILRQSLCDTACALPNLSDAGSVNSSEIRVPDETNMHIDKVSVKHTVKELGPKEAAWIFEKAGLGSVPDRVSATIRQTMCQSCLSTQEAFRVLYIGDESSRAEIIFKVSRAITCSTAEGRNQDKLLRPDAEGVYNIVPVTFGAMQEREVELMEATGFQIKVDTCIDAEIISLDSRFFKDEVVYSVSMDSGKRGKNYKSVPAAGPLGARITPSWNLAHIAIFYCSEDDDGRMQEMQQIAWKFCGRHNIPALFISELPAFDSAIATRWLNYTNEHAVCLSLETRESKNELRFPIDHESFLNIDNRQMNQNLAYLTGLQEPSSPEVDPTERNTLLVRSAKGSAAGAVRTGKDTTANPPQDLVWGWKKEQAYNLVVAILGMLMAWSFLEAITLYYSHSPAEQSGMAPERIRSVAATATITINHTSTKTVIVAETPTFGGLLSDIAHTVSSDGPKNTVCSVQQYSDNEILLRLSSGTKETWLAKGAIDIDVYRGEVHIPAKLSSVSEGIIIQIPEGETRGVVNVSIVTTRKPKINETFAVDFGPDLFRGIHSAFSSAQALIQGAAHDMGDAADRAFKSAQQSIGSVLASADEQLVDTADSLWHSVKDGGKLAHEYSLKKAEETYAWVKNSIHPDEAATYLQNVQQLAKEQRRKVEDLRDTSKLAIVKAQIASKLWWLKMQGLQQEHEDYERQARAFMSKKYSEAATAKKARRAQPGRSGDCEDKRRWRI</sequence>
<feature type="compositionally biased region" description="Polar residues" evidence="2">
    <location>
        <begin position="7"/>
        <end position="22"/>
    </location>
</feature>
<feature type="compositionally biased region" description="Basic and acidic residues" evidence="2">
    <location>
        <begin position="143"/>
        <end position="152"/>
    </location>
</feature>
<name>A0A2T3AEL4_9PEZI</name>
<dbReference type="EMBL" id="KZ678401">
    <property type="protein sequence ID" value="PSR94211.1"/>
    <property type="molecule type" value="Genomic_DNA"/>
</dbReference>
<gene>
    <name evidence="3" type="ORF">BD289DRAFT_428051</name>
</gene>
<keyword evidence="4" id="KW-1185">Reference proteome</keyword>
<dbReference type="Proteomes" id="UP000241462">
    <property type="component" value="Unassembled WGS sequence"/>
</dbReference>
<organism evidence="3 4">
    <name type="scientific">Coniella lustricola</name>
    <dbReference type="NCBI Taxonomy" id="2025994"/>
    <lineage>
        <taxon>Eukaryota</taxon>
        <taxon>Fungi</taxon>
        <taxon>Dikarya</taxon>
        <taxon>Ascomycota</taxon>
        <taxon>Pezizomycotina</taxon>
        <taxon>Sordariomycetes</taxon>
        <taxon>Sordariomycetidae</taxon>
        <taxon>Diaporthales</taxon>
        <taxon>Schizoparmaceae</taxon>
        <taxon>Coniella</taxon>
    </lineage>
</organism>
<evidence type="ECO:0000313" key="4">
    <source>
        <dbReference type="Proteomes" id="UP000241462"/>
    </source>
</evidence>